<keyword evidence="1" id="KW-0805">Transcription regulation</keyword>
<feature type="domain" description="HTH tetR-type" evidence="6">
    <location>
        <begin position="26"/>
        <end position="85"/>
    </location>
</feature>
<dbReference type="SUPFAM" id="SSF48498">
    <property type="entry name" value="Tetracyclin repressor-like, C-terminal domain"/>
    <property type="match status" value="1"/>
</dbReference>
<dbReference type="Proteomes" id="UP001185873">
    <property type="component" value="Unassembled WGS sequence"/>
</dbReference>
<reference evidence="7" key="1">
    <citation type="submission" date="2023-10" db="EMBL/GenBank/DDBJ databases">
        <title>Development of a sustainable strategy for remediation of hydrocarbon-contaminated territories based on the waste exchange concept.</title>
        <authorList>
            <person name="Krivoruchko A."/>
        </authorList>
    </citation>
    <scope>NUCLEOTIDE SEQUENCE</scope>
    <source>
        <strain evidence="7">IEGM 1175</strain>
    </source>
</reference>
<dbReference type="InterPro" id="IPR009057">
    <property type="entry name" value="Homeodomain-like_sf"/>
</dbReference>
<feature type="DNA-binding region" description="H-T-H motif" evidence="4">
    <location>
        <begin position="48"/>
        <end position="67"/>
    </location>
</feature>
<dbReference type="GeneID" id="97369057"/>
<keyword evidence="3" id="KW-0804">Transcription</keyword>
<dbReference type="PANTHER" id="PTHR30055">
    <property type="entry name" value="HTH-TYPE TRANSCRIPTIONAL REGULATOR RUTR"/>
    <property type="match status" value="1"/>
</dbReference>
<evidence type="ECO:0000256" key="1">
    <source>
        <dbReference type="ARBA" id="ARBA00023015"/>
    </source>
</evidence>
<dbReference type="GO" id="GO:0003700">
    <property type="term" value="F:DNA-binding transcription factor activity"/>
    <property type="evidence" value="ECO:0007669"/>
    <property type="project" value="TreeGrafter"/>
</dbReference>
<evidence type="ECO:0000256" key="3">
    <source>
        <dbReference type="ARBA" id="ARBA00023163"/>
    </source>
</evidence>
<dbReference type="GO" id="GO:0000976">
    <property type="term" value="F:transcription cis-regulatory region binding"/>
    <property type="evidence" value="ECO:0007669"/>
    <property type="project" value="TreeGrafter"/>
</dbReference>
<evidence type="ECO:0000256" key="4">
    <source>
        <dbReference type="PROSITE-ProRule" id="PRU00335"/>
    </source>
</evidence>
<evidence type="ECO:0000313" key="7">
    <source>
        <dbReference type="EMBL" id="MDV6300718.1"/>
    </source>
</evidence>
<comment type="caution">
    <text evidence="7">The sequence shown here is derived from an EMBL/GenBank/DDBJ whole genome shotgun (WGS) entry which is preliminary data.</text>
</comment>
<dbReference type="PROSITE" id="PS50977">
    <property type="entry name" value="HTH_TETR_2"/>
    <property type="match status" value="1"/>
</dbReference>
<feature type="region of interest" description="Disordered" evidence="5">
    <location>
        <begin position="1"/>
        <end position="25"/>
    </location>
</feature>
<accession>A0AAE4U8U6</accession>
<dbReference type="Gene3D" id="1.10.357.10">
    <property type="entry name" value="Tetracycline Repressor, domain 2"/>
    <property type="match status" value="1"/>
</dbReference>
<dbReference type="InterPro" id="IPR036271">
    <property type="entry name" value="Tet_transcr_reg_TetR-rel_C_sf"/>
</dbReference>
<dbReference type="RefSeq" id="WP_067718776.1">
    <property type="nucleotide sequence ID" value="NZ_JAWLKJ010000004.1"/>
</dbReference>
<keyword evidence="2 4" id="KW-0238">DNA-binding</keyword>
<evidence type="ECO:0000256" key="5">
    <source>
        <dbReference type="SAM" id="MobiDB-lite"/>
    </source>
</evidence>
<dbReference type="InterPro" id="IPR001647">
    <property type="entry name" value="HTH_TetR"/>
</dbReference>
<name>A0AAE4U8U6_9ACTN</name>
<dbReference type="Gene3D" id="1.10.10.60">
    <property type="entry name" value="Homeodomain-like"/>
    <property type="match status" value="1"/>
</dbReference>
<dbReference type="InterPro" id="IPR050109">
    <property type="entry name" value="HTH-type_TetR-like_transc_reg"/>
</dbReference>
<organism evidence="7 8">
    <name type="scientific">Dietzia maris</name>
    <dbReference type="NCBI Taxonomy" id="37915"/>
    <lineage>
        <taxon>Bacteria</taxon>
        <taxon>Bacillati</taxon>
        <taxon>Actinomycetota</taxon>
        <taxon>Actinomycetes</taxon>
        <taxon>Mycobacteriales</taxon>
        <taxon>Dietziaceae</taxon>
        <taxon>Dietzia</taxon>
    </lineage>
</organism>
<evidence type="ECO:0000259" key="6">
    <source>
        <dbReference type="PROSITE" id="PS50977"/>
    </source>
</evidence>
<gene>
    <name evidence="7" type="ORF">R3P82_16535</name>
</gene>
<evidence type="ECO:0000313" key="8">
    <source>
        <dbReference type="Proteomes" id="UP001185873"/>
    </source>
</evidence>
<dbReference type="EMBL" id="JAWLKJ010000004">
    <property type="protein sequence ID" value="MDV6300718.1"/>
    <property type="molecule type" value="Genomic_DNA"/>
</dbReference>
<dbReference type="PANTHER" id="PTHR30055:SF148">
    <property type="entry name" value="TETR-FAMILY TRANSCRIPTIONAL REGULATOR"/>
    <property type="match status" value="1"/>
</dbReference>
<dbReference type="Pfam" id="PF16859">
    <property type="entry name" value="TetR_C_11"/>
    <property type="match status" value="1"/>
</dbReference>
<protein>
    <submittedName>
        <fullName evidence="7">TetR/AcrR family transcriptional regulator C-terminal ligand-binding domain-containing protein</fullName>
    </submittedName>
</protein>
<dbReference type="InterPro" id="IPR011075">
    <property type="entry name" value="TetR_C"/>
</dbReference>
<dbReference type="SUPFAM" id="SSF46689">
    <property type="entry name" value="Homeodomain-like"/>
    <property type="match status" value="1"/>
</dbReference>
<dbReference type="AlphaFoldDB" id="A0AAE4U8U6"/>
<sequence length="203" mass="22417">MEQEPPTRPPAPRPERRRVREGGRSDRVRRTVGEAVLSLLAEGRWQFSMVEVAERADVNRRTLYRWWPTTTDLVAEALDQHVLRVPVPTSGDWEGDVRDFAHALAAFAADPVELATGALLATRSHPELADVVTARYQPALDAWRQMASLASARGDLNPDLDPDTVVTTLVAPLLLTPLMSGRPLPPDAVDRVVDVILAATRPR</sequence>
<evidence type="ECO:0000256" key="2">
    <source>
        <dbReference type="ARBA" id="ARBA00023125"/>
    </source>
</evidence>
<proteinExistence type="predicted"/>
<feature type="compositionally biased region" description="Pro residues" evidence="5">
    <location>
        <begin position="1"/>
        <end position="12"/>
    </location>
</feature>